<sequence length="389" mass="42922">MDVSSIVATWLSFAATVIGLSSLVTHVRSAIAQADPFLSLRDTRHLGWWCFRQPYVPWYCIVQPPPLGPVIHANLLDGLCGRKTISLSRLPLTQPAGQACKRAIRNYLNGSRVAGSTSRSSDETRNTTCTIISRATFMALLAVTNARPAFLYNGSSGHRAAYASYCGQWLVEWQIGGRAVIHFAPHDSHTLLDSNAESAMSEHVVVLDLPSSKSPDRSFVLYVPEKEGGTLNQALDCLPWTPLSWSAHRGLRDILVAFAKTRMDMHRDVLAATLHLAVSRWPEKLDAKGWNPNFVRENMADMAASAVLAGSGISGGVVRIVTDIALLLWDGTVEELDETTFWRDTTTPRSTSSLSPMTVVALVKCFVLEWSVDLDYQMYHDLPMELYFG</sequence>
<evidence type="ECO:0000313" key="1">
    <source>
        <dbReference type="EMBL" id="OKL57206.1"/>
    </source>
</evidence>
<dbReference type="AlphaFoldDB" id="A0A225AQJ4"/>
<gene>
    <name evidence="1" type="ORF">UA08_07360</name>
</gene>
<reference evidence="1 2" key="1">
    <citation type="submission" date="2015-06" db="EMBL/GenBank/DDBJ databases">
        <title>Talaromyces atroroseus IBT 11181 draft genome.</title>
        <authorList>
            <person name="Rasmussen K.B."/>
            <person name="Rasmussen S."/>
            <person name="Petersen B."/>
            <person name="Sicheritz-Ponten T."/>
            <person name="Mortensen U.H."/>
            <person name="Thrane U."/>
        </authorList>
    </citation>
    <scope>NUCLEOTIDE SEQUENCE [LARGE SCALE GENOMIC DNA]</scope>
    <source>
        <strain evidence="1 2">IBT 11181</strain>
    </source>
</reference>
<dbReference type="EMBL" id="LFMY01000012">
    <property type="protein sequence ID" value="OKL57206.1"/>
    <property type="molecule type" value="Genomic_DNA"/>
</dbReference>
<evidence type="ECO:0000313" key="2">
    <source>
        <dbReference type="Proteomes" id="UP000214365"/>
    </source>
</evidence>
<protein>
    <submittedName>
        <fullName evidence="1">Uncharacterized protein</fullName>
    </submittedName>
</protein>
<proteinExistence type="predicted"/>
<dbReference type="OrthoDB" id="5414271at2759"/>
<accession>A0A225AQJ4</accession>
<dbReference type="RefSeq" id="XP_020117327.1">
    <property type="nucleotide sequence ID" value="XM_020262641.1"/>
</dbReference>
<dbReference type="GeneID" id="31007116"/>
<keyword evidence="2" id="KW-1185">Reference proteome</keyword>
<comment type="caution">
    <text evidence="1">The sequence shown here is derived from an EMBL/GenBank/DDBJ whole genome shotgun (WGS) entry which is preliminary data.</text>
</comment>
<name>A0A225AQJ4_TALAT</name>
<dbReference type="Proteomes" id="UP000214365">
    <property type="component" value="Unassembled WGS sequence"/>
</dbReference>
<dbReference type="STRING" id="1441469.A0A225AQJ4"/>
<organism evidence="1 2">
    <name type="scientific">Talaromyces atroroseus</name>
    <dbReference type="NCBI Taxonomy" id="1441469"/>
    <lineage>
        <taxon>Eukaryota</taxon>
        <taxon>Fungi</taxon>
        <taxon>Dikarya</taxon>
        <taxon>Ascomycota</taxon>
        <taxon>Pezizomycotina</taxon>
        <taxon>Eurotiomycetes</taxon>
        <taxon>Eurotiomycetidae</taxon>
        <taxon>Eurotiales</taxon>
        <taxon>Trichocomaceae</taxon>
        <taxon>Talaromyces</taxon>
        <taxon>Talaromyces sect. Trachyspermi</taxon>
    </lineage>
</organism>